<reference evidence="1 2" key="1">
    <citation type="journal article" date="2024" name="Ann. Entomol. Soc. Am.">
        <title>Genomic analyses of the southern and eastern yellowjacket wasps (Hymenoptera: Vespidae) reveal evolutionary signatures of social life.</title>
        <authorList>
            <person name="Catto M.A."/>
            <person name="Caine P.B."/>
            <person name="Orr S.E."/>
            <person name="Hunt B.G."/>
            <person name="Goodisman M.A.D."/>
        </authorList>
    </citation>
    <scope>NUCLEOTIDE SEQUENCE [LARGE SCALE GENOMIC DNA]</scope>
    <source>
        <strain evidence="1">233</strain>
        <tissue evidence="1">Head and thorax</tissue>
    </source>
</reference>
<name>A0ABD2A6C9_VESSQ</name>
<gene>
    <name evidence="1" type="ORF">V1478_013743</name>
</gene>
<keyword evidence="2" id="KW-1185">Reference proteome</keyword>
<organism evidence="1 2">
    <name type="scientific">Vespula squamosa</name>
    <name type="common">Southern yellow jacket</name>
    <name type="synonym">Wasp</name>
    <dbReference type="NCBI Taxonomy" id="30214"/>
    <lineage>
        <taxon>Eukaryota</taxon>
        <taxon>Metazoa</taxon>
        <taxon>Ecdysozoa</taxon>
        <taxon>Arthropoda</taxon>
        <taxon>Hexapoda</taxon>
        <taxon>Insecta</taxon>
        <taxon>Pterygota</taxon>
        <taxon>Neoptera</taxon>
        <taxon>Endopterygota</taxon>
        <taxon>Hymenoptera</taxon>
        <taxon>Apocrita</taxon>
        <taxon>Aculeata</taxon>
        <taxon>Vespoidea</taxon>
        <taxon>Vespidae</taxon>
        <taxon>Vespinae</taxon>
        <taxon>Vespula</taxon>
    </lineage>
</organism>
<sequence length="67" mass="7841">MQILIDLRFTQYNFYTYSADTRTLANMISFNSTKLMCKSYNVVICFNDTAILVLTSFNDAKIKQQRI</sequence>
<proteinExistence type="predicted"/>
<evidence type="ECO:0000313" key="1">
    <source>
        <dbReference type="EMBL" id="KAL2716067.1"/>
    </source>
</evidence>
<dbReference type="Proteomes" id="UP001607302">
    <property type="component" value="Unassembled WGS sequence"/>
</dbReference>
<accession>A0ABD2A6C9</accession>
<protein>
    <submittedName>
        <fullName evidence="1">Uncharacterized protein</fullName>
    </submittedName>
</protein>
<dbReference type="AlphaFoldDB" id="A0ABD2A6C9"/>
<comment type="caution">
    <text evidence="1">The sequence shown here is derived from an EMBL/GenBank/DDBJ whole genome shotgun (WGS) entry which is preliminary data.</text>
</comment>
<dbReference type="EMBL" id="JAUDFV010000154">
    <property type="protein sequence ID" value="KAL2716067.1"/>
    <property type="molecule type" value="Genomic_DNA"/>
</dbReference>
<evidence type="ECO:0000313" key="2">
    <source>
        <dbReference type="Proteomes" id="UP001607302"/>
    </source>
</evidence>